<dbReference type="PROSITE" id="PS50908">
    <property type="entry name" value="RWD"/>
    <property type="match status" value="1"/>
</dbReference>
<dbReference type="Pfam" id="PF05773">
    <property type="entry name" value="RWD"/>
    <property type="match status" value="1"/>
</dbReference>
<dbReference type="PANTHER" id="PTHR16301">
    <property type="entry name" value="IMPACT-RELATED"/>
    <property type="match status" value="1"/>
</dbReference>
<dbReference type="SUPFAM" id="SSF54211">
    <property type="entry name" value="Ribosomal protein S5 domain 2-like"/>
    <property type="match status" value="1"/>
</dbReference>
<protein>
    <recommendedName>
        <fullName evidence="8">RWD domain-containing protein</fullName>
    </recommendedName>
</protein>
<dbReference type="InterPro" id="IPR020568">
    <property type="entry name" value="Ribosomal_Su5_D2-typ_SF"/>
</dbReference>
<proteinExistence type="inferred from homology"/>
<feature type="compositionally biased region" description="Basic and acidic residues" evidence="7">
    <location>
        <begin position="154"/>
        <end position="165"/>
    </location>
</feature>
<dbReference type="GO" id="GO:0140469">
    <property type="term" value="P:GCN2-mediated signaling"/>
    <property type="evidence" value="ECO:0007669"/>
    <property type="project" value="TreeGrafter"/>
</dbReference>
<dbReference type="SUPFAM" id="SSF54495">
    <property type="entry name" value="UBC-like"/>
    <property type="match status" value="1"/>
</dbReference>
<dbReference type="InterPro" id="IPR023582">
    <property type="entry name" value="Impact"/>
</dbReference>
<evidence type="ECO:0000259" key="8">
    <source>
        <dbReference type="PROSITE" id="PS50908"/>
    </source>
</evidence>
<dbReference type="InterPro" id="IPR036956">
    <property type="entry name" value="Impact_N_sf"/>
</dbReference>
<dbReference type="Proteomes" id="UP000695562">
    <property type="component" value="Unassembled WGS sequence"/>
</dbReference>
<dbReference type="GO" id="GO:0006446">
    <property type="term" value="P:regulation of translational initiation"/>
    <property type="evidence" value="ECO:0007669"/>
    <property type="project" value="TreeGrafter"/>
</dbReference>
<organism evidence="9 10">
    <name type="scientific">Polysphondylium violaceum</name>
    <dbReference type="NCBI Taxonomy" id="133409"/>
    <lineage>
        <taxon>Eukaryota</taxon>
        <taxon>Amoebozoa</taxon>
        <taxon>Evosea</taxon>
        <taxon>Eumycetozoa</taxon>
        <taxon>Dictyostelia</taxon>
        <taxon>Dictyosteliales</taxon>
        <taxon>Dictyosteliaceae</taxon>
        <taxon>Polysphondylium</taxon>
    </lineage>
</organism>
<sequence>MSNIDQQQDEILALSSIFSETFSEIKNNQEDEGITGDLYQVVITPTIPTNEGDEKLLITIDESYDYNIYFSFQFPPNYPESEPPLIYLKSTWMEKSDTPLLYNHLIDLWQPNELVIFQMISWIQENCVTTLNQYYKDKQGSSSYHNKQSIRVKQRNEQQQKEQQNKDTTTQPLSIKVPTIYTGPAVTEKKSKFQAHLAIVKSEQEVEAVLNQLLSHKKIYDATHNMYAYRIKSSTTGELNEYGNDDGEAAASDKMLFTLIKTECEEILVVVSRWFGGILLGGNRFHHIVNVTNEIIQFYKSNTLDLNCSLEFNK</sequence>
<evidence type="ECO:0000256" key="1">
    <source>
        <dbReference type="ARBA" id="ARBA00004496"/>
    </source>
</evidence>
<comment type="caution">
    <text evidence="9">The sequence shown here is derived from an EMBL/GenBank/DDBJ whole genome shotgun (WGS) entry which is preliminary data.</text>
</comment>
<evidence type="ECO:0000313" key="10">
    <source>
        <dbReference type="Proteomes" id="UP000695562"/>
    </source>
</evidence>
<evidence type="ECO:0000256" key="4">
    <source>
        <dbReference type="ARBA" id="ARBA00022491"/>
    </source>
</evidence>
<gene>
    <name evidence="9" type="ORF">CYY_008428</name>
</gene>
<dbReference type="GO" id="GO:0005737">
    <property type="term" value="C:cytoplasm"/>
    <property type="evidence" value="ECO:0007669"/>
    <property type="project" value="UniProtKB-SubCell"/>
</dbReference>
<feature type="region of interest" description="Disordered" evidence="7">
    <location>
        <begin position="139"/>
        <end position="174"/>
    </location>
</feature>
<dbReference type="OrthoDB" id="69641at2759"/>
<comment type="subcellular location">
    <subcellularLocation>
        <location evidence="1">Cytoplasm</location>
    </subcellularLocation>
</comment>
<dbReference type="PANTHER" id="PTHR16301:SF25">
    <property type="entry name" value="PROTEIN IMPACT"/>
    <property type="match status" value="1"/>
</dbReference>
<keyword evidence="10" id="KW-1185">Reference proteome</keyword>
<keyword evidence="4" id="KW-0678">Repressor</keyword>
<dbReference type="Pfam" id="PF01205">
    <property type="entry name" value="Impact_N"/>
    <property type="match status" value="1"/>
</dbReference>
<dbReference type="SMART" id="SM00591">
    <property type="entry name" value="RWD"/>
    <property type="match status" value="1"/>
</dbReference>
<evidence type="ECO:0000256" key="6">
    <source>
        <dbReference type="ARBA" id="ARBA00023016"/>
    </source>
</evidence>
<keyword evidence="5" id="KW-0810">Translation regulation</keyword>
<dbReference type="Gene3D" id="3.30.230.30">
    <property type="entry name" value="Impact, N-terminal domain"/>
    <property type="match status" value="1"/>
</dbReference>
<reference evidence="9" key="1">
    <citation type="submission" date="2020-01" db="EMBL/GenBank/DDBJ databases">
        <title>Development of genomics and gene disruption for Polysphondylium violaceum indicates a role for the polyketide synthase stlB in stalk morphogenesis.</title>
        <authorList>
            <person name="Narita B."/>
            <person name="Kawabe Y."/>
            <person name="Kin K."/>
            <person name="Saito T."/>
            <person name="Gibbs R."/>
            <person name="Kuspa A."/>
            <person name="Muzny D."/>
            <person name="Queller D."/>
            <person name="Richards S."/>
            <person name="Strassman J."/>
            <person name="Sucgang R."/>
            <person name="Worley K."/>
            <person name="Schaap P."/>
        </authorList>
    </citation>
    <scope>NUCLEOTIDE SEQUENCE</scope>
    <source>
        <strain evidence="9">QSvi11</strain>
    </source>
</reference>
<dbReference type="Gene3D" id="3.10.110.10">
    <property type="entry name" value="Ubiquitin Conjugating Enzyme"/>
    <property type="match status" value="1"/>
</dbReference>
<keyword evidence="6" id="KW-0346">Stress response</keyword>
<evidence type="ECO:0000256" key="5">
    <source>
        <dbReference type="ARBA" id="ARBA00022845"/>
    </source>
</evidence>
<comment type="similarity">
    <text evidence="2">Belongs to the IMPACT family.</text>
</comment>
<evidence type="ECO:0000256" key="2">
    <source>
        <dbReference type="ARBA" id="ARBA00007665"/>
    </source>
</evidence>
<dbReference type="InterPro" id="IPR006575">
    <property type="entry name" value="RWD_dom"/>
</dbReference>
<evidence type="ECO:0000256" key="7">
    <source>
        <dbReference type="SAM" id="MobiDB-lite"/>
    </source>
</evidence>
<keyword evidence="3" id="KW-0963">Cytoplasm</keyword>
<evidence type="ECO:0000256" key="3">
    <source>
        <dbReference type="ARBA" id="ARBA00022490"/>
    </source>
</evidence>
<dbReference type="InterPro" id="IPR001498">
    <property type="entry name" value="Impact_N"/>
</dbReference>
<dbReference type="AlphaFoldDB" id="A0A8J4PLP6"/>
<name>A0A8J4PLP6_9MYCE</name>
<evidence type="ECO:0000313" key="9">
    <source>
        <dbReference type="EMBL" id="KAF2070257.1"/>
    </source>
</evidence>
<dbReference type="CDD" id="cd23820">
    <property type="entry name" value="RWD_RNF14"/>
    <property type="match status" value="1"/>
</dbReference>
<accession>A0A8J4PLP6</accession>
<feature type="domain" description="RWD" evidence="8">
    <location>
        <begin position="9"/>
        <end position="130"/>
    </location>
</feature>
<dbReference type="InterPro" id="IPR016135">
    <property type="entry name" value="UBQ-conjugating_enzyme/RWD"/>
</dbReference>
<dbReference type="EMBL" id="AJWJ01000518">
    <property type="protein sequence ID" value="KAF2070257.1"/>
    <property type="molecule type" value="Genomic_DNA"/>
</dbReference>